<dbReference type="Pfam" id="PF13561">
    <property type="entry name" value="adh_short_C2"/>
    <property type="match status" value="1"/>
</dbReference>
<organism evidence="2 3">
    <name type="scientific">Candidatus Methanocrinis natronophilus</name>
    <dbReference type="NCBI Taxonomy" id="3033396"/>
    <lineage>
        <taxon>Archaea</taxon>
        <taxon>Methanobacteriati</taxon>
        <taxon>Methanobacteriota</taxon>
        <taxon>Stenosarchaea group</taxon>
        <taxon>Methanomicrobia</taxon>
        <taxon>Methanotrichales</taxon>
        <taxon>Methanotrichaceae</taxon>
        <taxon>Methanocrinis</taxon>
    </lineage>
</organism>
<dbReference type="InterPro" id="IPR036291">
    <property type="entry name" value="NAD(P)-bd_dom_sf"/>
</dbReference>
<dbReference type="InterPro" id="IPR050259">
    <property type="entry name" value="SDR"/>
</dbReference>
<dbReference type="RefSeq" id="WP_316966048.1">
    <property type="nucleotide sequence ID" value="NZ_JARFPK010000010.1"/>
</dbReference>
<dbReference type="EMBL" id="JARFPK010000010">
    <property type="protein sequence ID" value="MDF0590300.1"/>
    <property type="molecule type" value="Genomic_DNA"/>
</dbReference>
<reference evidence="2 3" key="1">
    <citation type="submission" date="2023-03" db="EMBL/GenBank/DDBJ databases">
        <title>WGS of Methanotrichaceae archaeon Mx.</title>
        <authorList>
            <person name="Sorokin D.Y."/>
            <person name="Merkel A.Y."/>
        </authorList>
    </citation>
    <scope>NUCLEOTIDE SEQUENCE [LARGE SCALE GENOMIC DNA]</scope>
    <source>
        <strain evidence="2 3">Mx</strain>
    </source>
</reference>
<comment type="similarity">
    <text evidence="1">Belongs to the short-chain dehydrogenases/reductases (SDR) family.</text>
</comment>
<keyword evidence="2" id="KW-0560">Oxidoreductase</keyword>
<dbReference type="PANTHER" id="PTHR42879:SF2">
    <property type="entry name" value="3-OXOACYL-[ACYL-CARRIER-PROTEIN] REDUCTASE FABG"/>
    <property type="match status" value="1"/>
</dbReference>
<proteinExistence type="inferred from homology"/>
<dbReference type="PRINTS" id="PR00081">
    <property type="entry name" value="GDHRDH"/>
</dbReference>
<dbReference type="GO" id="GO:0047936">
    <property type="term" value="F:glucose 1-dehydrogenase [NAD(P)+] activity"/>
    <property type="evidence" value="ECO:0007669"/>
    <property type="project" value="UniProtKB-EC"/>
</dbReference>
<dbReference type="Gene3D" id="3.40.50.720">
    <property type="entry name" value="NAD(P)-binding Rossmann-like Domain"/>
    <property type="match status" value="1"/>
</dbReference>
<dbReference type="PRINTS" id="PR00080">
    <property type="entry name" value="SDRFAMILY"/>
</dbReference>
<sequence length="265" mass="28804">MNEETKGRLEGRTAIITGSTYGIGEAIAKVLAGEGTISIVTGRKKDQGERVVGEIRSAGGSAEYHHLDVTDEEEVAEVTRAVYEKYGRIDILVNNAGIGGPSKPTHEYTREEWERVFDVNVTGAFLCSKSTIPYMKKGGGGNIVYISSIYGIVGSQDNPAYHATKAANRIMAKTGANIYAKDKIRVNSVHPGFIWTPMVENFLKAQSRELGVAFEDLKRGLEAKHPIGRIGEPEDIAYGVLYLVSDEAKFVTGTELIIDGGYTSR</sequence>
<dbReference type="Proteomes" id="UP001220010">
    <property type="component" value="Unassembled WGS sequence"/>
</dbReference>
<dbReference type="SUPFAM" id="SSF51735">
    <property type="entry name" value="NAD(P)-binding Rossmann-fold domains"/>
    <property type="match status" value="1"/>
</dbReference>
<evidence type="ECO:0000313" key="2">
    <source>
        <dbReference type="EMBL" id="MDF0590300.1"/>
    </source>
</evidence>
<keyword evidence="3" id="KW-1185">Reference proteome</keyword>
<accession>A0ABT5X6I7</accession>
<evidence type="ECO:0000313" key="3">
    <source>
        <dbReference type="Proteomes" id="UP001220010"/>
    </source>
</evidence>
<name>A0ABT5X6I7_9EURY</name>
<evidence type="ECO:0000256" key="1">
    <source>
        <dbReference type="ARBA" id="ARBA00006484"/>
    </source>
</evidence>
<dbReference type="PANTHER" id="PTHR42879">
    <property type="entry name" value="3-OXOACYL-(ACYL-CARRIER-PROTEIN) REDUCTASE"/>
    <property type="match status" value="1"/>
</dbReference>
<dbReference type="NCBIfam" id="NF005559">
    <property type="entry name" value="PRK07231.1"/>
    <property type="match status" value="1"/>
</dbReference>
<gene>
    <name evidence="2" type="ORF">P0O15_03825</name>
</gene>
<dbReference type="InterPro" id="IPR002347">
    <property type="entry name" value="SDR_fam"/>
</dbReference>
<dbReference type="EC" id="1.1.1.47" evidence="2"/>
<comment type="caution">
    <text evidence="2">The sequence shown here is derived from an EMBL/GenBank/DDBJ whole genome shotgun (WGS) entry which is preliminary data.</text>
</comment>
<protein>
    <submittedName>
        <fullName evidence="2">Glucose 1-dehydrogenase</fullName>
        <ecNumber evidence="2">1.1.1.47</ecNumber>
    </submittedName>
</protein>